<dbReference type="Gene3D" id="3.40.50.2000">
    <property type="entry name" value="Glycogen Phosphorylase B"/>
    <property type="match status" value="2"/>
</dbReference>
<dbReference type="PANTHER" id="PTHR30160">
    <property type="entry name" value="TETRAACYLDISACCHARIDE 4'-KINASE-RELATED"/>
    <property type="match status" value="1"/>
</dbReference>
<dbReference type="GeneID" id="57917473"/>
<dbReference type="Pfam" id="PF01075">
    <property type="entry name" value="Glyco_transf_9"/>
    <property type="match status" value="1"/>
</dbReference>
<name>A0ABP2EFV3_YERMW</name>
<dbReference type="InterPro" id="IPR002201">
    <property type="entry name" value="Glyco_trans_9"/>
</dbReference>
<evidence type="ECO:0000256" key="2">
    <source>
        <dbReference type="ARBA" id="ARBA00022679"/>
    </source>
</evidence>
<keyword evidence="2 3" id="KW-0808">Transferase</keyword>
<dbReference type="PANTHER" id="PTHR30160:SF7">
    <property type="entry name" value="ADP-HEPTOSE--LPS HEPTOSYLTRANSFERASE 2"/>
    <property type="match status" value="1"/>
</dbReference>
<evidence type="ECO:0000313" key="3">
    <source>
        <dbReference type="EMBL" id="EEQ10706.1"/>
    </source>
</evidence>
<dbReference type="SUPFAM" id="SSF53756">
    <property type="entry name" value="UDP-Glycosyltransferase/glycogen phosphorylase"/>
    <property type="match status" value="1"/>
</dbReference>
<accession>A0ABP2EFV3</accession>
<evidence type="ECO:0000313" key="4">
    <source>
        <dbReference type="Proteomes" id="UP000003027"/>
    </source>
</evidence>
<protein>
    <submittedName>
        <fullName evidence="3">Glycosyl transferase, family 9</fullName>
    </submittedName>
</protein>
<dbReference type="InterPro" id="IPR051199">
    <property type="entry name" value="LPS_LOS_Heptosyltrfase"/>
</dbReference>
<gene>
    <name evidence="3" type="ORF">ymoll0001_3170</name>
</gene>
<proteinExistence type="predicted"/>
<reference evidence="3" key="1">
    <citation type="submission" date="2008-12" db="EMBL/GenBank/DDBJ databases">
        <title>Annotation of the Yersinia mollaretii ATCC 43969 genome.</title>
        <authorList>
            <person name="Read T.D."/>
            <person name="Akmal A."/>
            <person name="Bishop-Lilly K."/>
            <person name="Chen P.E."/>
            <person name="Cook C."/>
            <person name="Kiley M.P."/>
            <person name="Lentz S."/>
            <person name="Mateczun A."/>
            <person name="Nagarajan N."/>
            <person name="Nolan N."/>
            <person name="Osborne B.I."/>
            <person name="Pop M."/>
            <person name="Sozhamannan S."/>
            <person name="Stewart A.C."/>
            <person name="Sulakvelidze A."/>
            <person name="Thomason B."/>
            <person name="Willner K."/>
            <person name="Zwick M.E."/>
        </authorList>
    </citation>
    <scope>NUCLEOTIDE SEQUENCE [LARGE SCALE GENOMIC DNA]</scope>
    <source>
        <strain evidence="3">ATCC 43969</strain>
    </source>
</reference>
<evidence type="ECO:0000256" key="1">
    <source>
        <dbReference type="ARBA" id="ARBA00022676"/>
    </source>
</evidence>
<keyword evidence="4" id="KW-1185">Reference proteome</keyword>
<sequence>MQRILVIRIDFLGDMICTTALLHALKQRWPAAEIHVLANKYNQSVLARNPDISTVHTYVYSKQCERNQRPGRLMALFDRLALIRRLRRLGFDLLLIPNGGMNKNSIQFAKQLNVTDRRWHTAETEFDDRNPEHVATRPIRHEALSGFALMPELGPVAIETLKLHVYPEPQLQAKWQAELGEKSRPRVGLFISNKSAQRRWSWDKWHQLSLKLNAQAELLIFHDPAEQPTEQQLAGLTARCLSTPSIDDLVAAMSQLDLVISADSAPVHIGSALQIPVVALFESRPEKYLRWYPLGTRHVVVHSGPQVGDINVDAVESAASSLLTTDQ</sequence>
<dbReference type="RefSeq" id="WP_004875119.1">
    <property type="nucleotide sequence ID" value="NZ_AALD02000015.1"/>
</dbReference>
<keyword evidence="1" id="KW-0328">Glycosyltransferase</keyword>
<dbReference type="Proteomes" id="UP000003027">
    <property type="component" value="Unassembled WGS sequence"/>
</dbReference>
<organism evidence="3 4">
    <name type="scientific">Yersinia mollaretii (strain ATCC 43969 / DSM 18520 / CIP 103324 / CNY 7263 / WAIP 204)</name>
    <dbReference type="NCBI Taxonomy" id="349967"/>
    <lineage>
        <taxon>Bacteria</taxon>
        <taxon>Pseudomonadati</taxon>
        <taxon>Pseudomonadota</taxon>
        <taxon>Gammaproteobacteria</taxon>
        <taxon>Enterobacterales</taxon>
        <taxon>Yersiniaceae</taxon>
        <taxon>Yersinia</taxon>
    </lineage>
</organism>
<dbReference type="EMBL" id="AALD02000015">
    <property type="protein sequence ID" value="EEQ10706.1"/>
    <property type="molecule type" value="Genomic_DNA"/>
</dbReference>
<dbReference type="GO" id="GO:0016740">
    <property type="term" value="F:transferase activity"/>
    <property type="evidence" value="ECO:0007669"/>
    <property type="project" value="UniProtKB-KW"/>
</dbReference>
<dbReference type="CDD" id="cd03789">
    <property type="entry name" value="GT9_LPS_heptosyltransferase"/>
    <property type="match status" value="1"/>
</dbReference>
<comment type="caution">
    <text evidence="3">The sequence shown here is derived from an EMBL/GenBank/DDBJ whole genome shotgun (WGS) entry which is preliminary data.</text>
</comment>